<dbReference type="GeneID" id="62151804"/>
<keyword evidence="8 10" id="KW-0503">Monooxygenase</keyword>
<organism evidence="11 12">
    <name type="scientific">Botrytis byssoidea</name>
    <dbReference type="NCBI Taxonomy" id="139641"/>
    <lineage>
        <taxon>Eukaryota</taxon>
        <taxon>Fungi</taxon>
        <taxon>Dikarya</taxon>
        <taxon>Ascomycota</taxon>
        <taxon>Pezizomycotina</taxon>
        <taxon>Leotiomycetes</taxon>
        <taxon>Helotiales</taxon>
        <taxon>Sclerotiniaceae</taxon>
        <taxon>Botrytis</taxon>
    </lineage>
</organism>
<evidence type="ECO:0008006" key="13">
    <source>
        <dbReference type="Google" id="ProtNLM"/>
    </source>
</evidence>
<evidence type="ECO:0000256" key="8">
    <source>
        <dbReference type="ARBA" id="ARBA00023033"/>
    </source>
</evidence>
<evidence type="ECO:0000256" key="3">
    <source>
        <dbReference type="ARBA" id="ARBA00022617"/>
    </source>
</evidence>
<keyword evidence="4 9" id="KW-0479">Metal-binding</keyword>
<dbReference type="PROSITE" id="PS00086">
    <property type="entry name" value="CYTOCHROME_P450"/>
    <property type="match status" value="1"/>
</dbReference>
<evidence type="ECO:0000313" key="12">
    <source>
        <dbReference type="Proteomes" id="UP000710849"/>
    </source>
</evidence>
<evidence type="ECO:0000256" key="10">
    <source>
        <dbReference type="RuleBase" id="RU000461"/>
    </source>
</evidence>
<comment type="similarity">
    <text evidence="2 10">Belongs to the cytochrome P450 family.</text>
</comment>
<evidence type="ECO:0000256" key="5">
    <source>
        <dbReference type="ARBA" id="ARBA00023002"/>
    </source>
</evidence>
<evidence type="ECO:0000256" key="7">
    <source>
        <dbReference type="ARBA" id="ARBA00023026"/>
    </source>
</evidence>
<comment type="cofactor">
    <cofactor evidence="1 9">
        <name>heme</name>
        <dbReference type="ChEBI" id="CHEBI:30413"/>
    </cofactor>
</comment>
<dbReference type="PANTHER" id="PTHR46206">
    <property type="entry name" value="CYTOCHROME P450"/>
    <property type="match status" value="1"/>
</dbReference>
<dbReference type="InterPro" id="IPR002403">
    <property type="entry name" value="Cyt_P450_E_grp-IV"/>
</dbReference>
<dbReference type="SUPFAM" id="SSF48264">
    <property type="entry name" value="Cytochrome P450"/>
    <property type="match status" value="1"/>
</dbReference>
<dbReference type="GO" id="GO:0004497">
    <property type="term" value="F:monooxygenase activity"/>
    <property type="evidence" value="ECO:0007669"/>
    <property type="project" value="UniProtKB-KW"/>
</dbReference>
<dbReference type="PRINTS" id="PR00465">
    <property type="entry name" value="EP450IV"/>
</dbReference>
<evidence type="ECO:0000256" key="6">
    <source>
        <dbReference type="ARBA" id="ARBA00023004"/>
    </source>
</evidence>
<dbReference type="Proteomes" id="UP000710849">
    <property type="component" value="Unassembled WGS sequence"/>
</dbReference>
<reference evidence="11 12" key="1">
    <citation type="journal article" date="2020" name="Genome Biol. Evol.">
        <title>Comparative genomics of Sclerotiniaceae.</title>
        <authorList>
            <person name="Valero Jimenez C.A."/>
            <person name="Steentjes M."/>
            <person name="Scholten O.E."/>
            <person name="Van Kan J.A.L."/>
        </authorList>
    </citation>
    <scope>NUCLEOTIDE SEQUENCE [LARGE SCALE GENOMIC DNA]</scope>
    <source>
        <strain evidence="11 12">MUCL 94</strain>
    </source>
</reference>
<feature type="binding site" description="axial binding residue" evidence="9">
    <location>
        <position position="398"/>
    </location>
    <ligand>
        <name>heme</name>
        <dbReference type="ChEBI" id="CHEBI:30413"/>
    </ligand>
    <ligandPart>
        <name>Fe</name>
        <dbReference type="ChEBI" id="CHEBI:18248"/>
    </ligandPart>
</feature>
<dbReference type="RefSeq" id="XP_038730410.1">
    <property type="nucleotide sequence ID" value="XM_038878730.1"/>
</dbReference>
<keyword evidence="3 9" id="KW-0349">Heme</keyword>
<dbReference type="AlphaFoldDB" id="A0A9P5LQH9"/>
<evidence type="ECO:0000256" key="1">
    <source>
        <dbReference type="ARBA" id="ARBA00001971"/>
    </source>
</evidence>
<evidence type="ECO:0000256" key="9">
    <source>
        <dbReference type="PIRSR" id="PIRSR602403-1"/>
    </source>
</evidence>
<evidence type="ECO:0000313" key="11">
    <source>
        <dbReference type="EMBL" id="KAF7935309.1"/>
    </source>
</evidence>
<evidence type="ECO:0000256" key="2">
    <source>
        <dbReference type="ARBA" id="ARBA00010617"/>
    </source>
</evidence>
<dbReference type="Pfam" id="PF00067">
    <property type="entry name" value="p450"/>
    <property type="match status" value="1"/>
</dbReference>
<dbReference type="GO" id="GO:0016705">
    <property type="term" value="F:oxidoreductase activity, acting on paired donors, with incorporation or reduction of molecular oxygen"/>
    <property type="evidence" value="ECO:0007669"/>
    <property type="project" value="InterPro"/>
</dbReference>
<dbReference type="EMBL" id="RCSW01000017">
    <property type="protein sequence ID" value="KAF7935309.1"/>
    <property type="molecule type" value="Genomic_DNA"/>
</dbReference>
<dbReference type="InterPro" id="IPR001128">
    <property type="entry name" value="Cyt_P450"/>
</dbReference>
<keyword evidence="7" id="KW-0843">Virulence</keyword>
<keyword evidence="6 9" id="KW-0408">Iron</keyword>
<name>A0A9P5LQH9_9HELO</name>
<dbReference type="GO" id="GO:0005506">
    <property type="term" value="F:iron ion binding"/>
    <property type="evidence" value="ECO:0007669"/>
    <property type="project" value="InterPro"/>
</dbReference>
<dbReference type="Gene3D" id="1.10.630.10">
    <property type="entry name" value="Cytochrome P450"/>
    <property type="match status" value="1"/>
</dbReference>
<keyword evidence="5 10" id="KW-0560">Oxidoreductase</keyword>
<dbReference type="GO" id="GO:0020037">
    <property type="term" value="F:heme binding"/>
    <property type="evidence" value="ECO:0007669"/>
    <property type="project" value="InterPro"/>
</dbReference>
<dbReference type="InterPro" id="IPR036396">
    <property type="entry name" value="Cyt_P450_sf"/>
</dbReference>
<comment type="caution">
    <text evidence="11">The sequence shown here is derived from an EMBL/GenBank/DDBJ whole genome shotgun (WGS) entry which is preliminary data.</text>
</comment>
<keyword evidence="12" id="KW-1185">Reference proteome</keyword>
<proteinExistence type="inferred from homology"/>
<protein>
    <recommendedName>
        <fullName evidence="13">Cytochrome P450</fullName>
    </recommendedName>
</protein>
<sequence>MLSPSHIKDVFNRPEREIEVLRPQNETIEASYTLGDPELYDNAFHIKVVRNQLTRSIPHFSESIAEELQLGLDLYWGTSNEWKTVRIFEFCRNVIARAANRVFVRPVLCRDEYYLEQARQYALSVFGGALVIRLFPKFMKPVVGRLVGLKSKWHASNVEHIILPIVIDRLENAKKKQVDSEFSWVEPEDALQWIIEECLKAGDSKQLNPRLIVKRLLSLSMVSMHSTSFTIANTLIDLFSSSGYTKALEVIREEIENTLRESNGAWTKTAVVNLQHIDSTIRDSMRCSAFGIAALPRVVAHPKGIYINRYNIPKGIKLAVAMNQVHYDPLFYSNPTRFDALRFSRSLSTNSAPLTETGMEDKMRDMNDEAGNPAGSLELSAATLSDRFLSFGYGRHACPGRFFAVHEMKILLSLVLRNYDIEPLGKYPAGRHWSRSNFLLSIQPLEPADVINDE</sequence>
<dbReference type="PANTHER" id="PTHR46206:SF1">
    <property type="entry name" value="P450, PUTATIVE (EUROFUNG)-RELATED"/>
    <property type="match status" value="1"/>
</dbReference>
<dbReference type="CDD" id="cd11041">
    <property type="entry name" value="CYP503A1-like"/>
    <property type="match status" value="1"/>
</dbReference>
<dbReference type="InterPro" id="IPR017972">
    <property type="entry name" value="Cyt_P450_CS"/>
</dbReference>
<accession>A0A9P5LQH9</accession>
<gene>
    <name evidence="11" type="ORF">EAE97_008216</name>
</gene>
<evidence type="ECO:0000256" key="4">
    <source>
        <dbReference type="ARBA" id="ARBA00022723"/>
    </source>
</evidence>